<organism evidence="1 2">
    <name type="scientific">Rufibacter sediminis</name>
    <dbReference type="NCBI Taxonomy" id="2762756"/>
    <lineage>
        <taxon>Bacteria</taxon>
        <taxon>Pseudomonadati</taxon>
        <taxon>Bacteroidota</taxon>
        <taxon>Cytophagia</taxon>
        <taxon>Cytophagales</taxon>
        <taxon>Hymenobacteraceae</taxon>
        <taxon>Rufibacter</taxon>
    </lineage>
</organism>
<sequence>MATVLMPSNFENDSFACIPELVETFPGMPLKVLLFHPFGLSSSITDLLMLSRRNKEENLVSFDFYRKCLALEQEYPQITGVNWTCFYGTTLVAFKNFLKANSVDFVVSPATYRYKSIGKLSQNPSLFLEKCPLPVISLTPMELA</sequence>
<evidence type="ECO:0000313" key="2">
    <source>
        <dbReference type="Proteomes" id="UP000659698"/>
    </source>
</evidence>
<accession>A0ABR6VRB1</accession>
<comment type="caution">
    <text evidence="1">The sequence shown here is derived from an EMBL/GenBank/DDBJ whole genome shotgun (WGS) entry which is preliminary data.</text>
</comment>
<keyword evidence="2" id="KW-1185">Reference proteome</keyword>
<dbReference type="Proteomes" id="UP000659698">
    <property type="component" value="Unassembled WGS sequence"/>
</dbReference>
<name>A0ABR6VRB1_9BACT</name>
<protein>
    <submittedName>
        <fullName evidence="1">Uncharacterized protein</fullName>
    </submittedName>
</protein>
<proteinExistence type="predicted"/>
<evidence type="ECO:0000313" key="1">
    <source>
        <dbReference type="EMBL" id="MBC3539681.1"/>
    </source>
</evidence>
<gene>
    <name evidence="1" type="ORF">H7U12_08300</name>
</gene>
<dbReference type="EMBL" id="JACOAF010000021">
    <property type="protein sequence ID" value="MBC3539681.1"/>
    <property type="molecule type" value="Genomic_DNA"/>
</dbReference>
<reference evidence="1 2" key="1">
    <citation type="journal article" date="2019" name="Int. J. Syst. Evol. Microbiol.">
        <title>Rufibacter sediminis sp. nov., isolated from freshwater lake sediment.</title>
        <authorList>
            <person name="Qu J.H."/>
            <person name="Zhang L.J."/>
            <person name="Fu Y.H."/>
            <person name="Li H.F."/>
        </authorList>
    </citation>
    <scope>NUCLEOTIDE SEQUENCE [LARGE SCALE GENOMIC DNA]</scope>
    <source>
        <strain evidence="1 2">H-1</strain>
    </source>
</reference>
<dbReference type="RefSeq" id="WP_186635856.1">
    <property type="nucleotide sequence ID" value="NZ_JACOAF010000021.1"/>
</dbReference>